<organism evidence="1 2">
    <name type="scientific">Ditylenchus dipsaci</name>
    <dbReference type="NCBI Taxonomy" id="166011"/>
    <lineage>
        <taxon>Eukaryota</taxon>
        <taxon>Metazoa</taxon>
        <taxon>Ecdysozoa</taxon>
        <taxon>Nematoda</taxon>
        <taxon>Chromadorea</taxon>
        <taxon>Rhabditida</taxon>
        <taxon>Tylenchina</taxon>
        <taxon>Tylenchomorpha</taxon>
        <taxon>Sphaerularioidea</taxon>
        <taxon>Anguinidae</taxon>
        <taxon>Anguininae</taxon>
        <taxon>Ditylenchus</taxon>
    </lineage>
</organism>
<name>A0A915EQI7_9BILA</name>
<evidence type="ECO:0000313" key="2">
    <source>
        <dbReference type="WBParaSite" id="jg8410"/>
    </source>
</evidence>
<dbReference type="AlphaFoldDB" id="A0A915EQI7"/>
<accession>A0A915EQI7</accession>
<dbReference type="Proteomes" id="UP000887574">
    <property type="component" value="Unplaced"/>
</dbReference>
<proteinExistence type="predicted"/>
<keyword evidence="1" id="KW-1185">Reference proteome</keyword>
<dbReference type="WBParaSite" id="jg8410">
    <property type="protein sequence ID" value="jg8410"/>
    <property type="gene ID" value="jg8410"/>
</dbReference>
<protein>
    <submittedName>
        <fullName evidence="2">Uncharacterized protein</fullName>
    </submittedName>
</protein>
<reference evidence="2" key="1">
    <citation type="submission" date="2022-11" db="UniProtKB">
        <authorList>
            <consortium name="WormBaseParasite"/>
        </authorList>
    </citation>
    <scope>IDENTIFICATION</scope>
</reference>
<sequence length="134" mass="15258">MSCTPNRIHLSDSMVSHPALLNCPDLSLTRIGDLKACDIVKFLHTPKPISNENSTVANERFQSDVEPCQFRVSITETTLNRALLPDPFSVTNKKTKEVLHYSYEYPHVIFERHPAGFIRYQHNEEQESDSDGSL</sequence>
<evidence type="ECO:0000313" key="1">
    <source>
        <dbReference type="Proteomes" id="UP000887574"/>
    </source>
</evidence>